<dbReference type="VEuPathDB" id="TriTrypDB:LdCL_340014800"/>
<dbReference type="PANTHER" id="PTHR19851">
    <property type="entry name" value="OS02G0203500 PROTEIN"/>
    <property type="match status" value="1"/>
</dbReference>
<proteinExistence type="predicted"/>
<name>A0A504X4E7_LEIDO</name>
<dbReference type="VEuPathDB" id="TriTrypDB:LDHU3_34.1460"/>
<accession>A0A504X4E7</accession>
<dbReference type="VEuPathDB" id="TriTrypDB:LdBPK_340930.1"/>
<evidence type="ECO:0000313" key="2">
    <source>
        <dbReference type="Proteomes" id="UP000318447"/>
    </source>
</evidence>
<reference evidence="2" key="1">
    <citation type="submission" date="2019-02" db="EMBL/GenBank/DDBJ databases">
        <title>FDA dAtabase for Regulatory Grade micrObial Sequences (FDA-ARGOS): Supporting development and validation of Infectious Disease Dx tests.</title>
        <authorList>
            <person name="Duncan R."/>
            <person name="Fisher C."/>
            <person name="Tallon L."/>
            <person name="Sadzewicz L."/>
            <person name="Sengamalay N."/>
            <person name="Ott S."/>
            <person name="Godinez A."/>
            <person name="Nagaraj S."/>
            <person name="Vavikolanu K."/>
            <person name="Nadendla S."/>
            <person name="Aluvathingal J."/>
            <person name="Sichtig H."/>
        </authorList>
    </citation>
    <scope>NUCLEOTIDE SEQUENCE [LARGE SCALE GENOMIC DNA]</scope>
    <source>
        <strain evidence="2">FDAARGOS_361</strain>
    </source>
</reference>
<protein>
    <submittedName>
        <fullName evidence="1">Uncharacterized protein</fullName>
    </submittedName>
</protein>
<comment type="caution">
    <text evidence="1">The sequence shown here is derived from an EMBL/GenBank/DDBJ whole genome shotgun (WGS) entry which is preliminary data.</text>
</comment>
<gene>
    <name evidence="1" type="ORF">CGC21_25805</name>
</gene>
<sequence length="1365" mass="146666">MHRIIIIFHGSAVQLHRMPKEPQPSRPYAAPLSVPYAKPSGSLVPTASSPTAATAVARAAAANTAGGGAAPAAGGHRPARLTINNFSSFRARVKKLPPDANVKAALHTQLFQFPERVCFGCVKCRRDNVESDSVAIDLKNRIMLCAACFTRIIRPRTYTPSRVVPFPSLLSWLNYKPSHVMEMPNDVLERPAEAVAPSGERMAAPMLAGGDRATNLGKLPAIAMSIAAGGRSRGGDAVGGRRGGPTIDEALAQGSAGTPVVAEAAAPTCRLLHQEVYDLPDVSDPPPRERFEGDLEDKDGAWAAWVRRRRDSPNSAEWQLWHNGPLEQLFRAYVPARRRPVPRQPRKKLKVAPAAEASAAVAELSSAGPATATICRYNAAFHHIPHDRPSAGDSGHVSWRSAQASRNFIRCAGPLDTATVAGAAFHPSRLLRIPMMPPLVRIADAESTSSRSSCAASYGAREDVDDGAKAVISGTVSPALARELSLLSSDDLIQRIHRFSRSNFVAAQRPLLYAHLKEFMKPQRLAYASTKTVQDHLQVANAADMHETCIELYHAAREHMPAAALMLRTPCAPLTNGSVTGAGQPDARGHVGISTASGSGTNLAADAAVLVSAFVVDSAYATQRTSELTRLASYCVTQLLAPLHAEGHDAATGDASPAAAKVLRSLAVRTPREVATELSLVRCLWRALCLAEYYKCAEATSTQAVKGCKEQALADALAILDACRQVASVRREAAVAVLAAAANGQPSWHEHSSSSTTTPALSERQSSELLAEALNFVRYASLDDDGEFAFYQFCKEERILWSPQPLSWSVRRETSDAASSLSSAAGAGGANLLAYSEDEVQVFYAALIDTCAAGRLVPEALLYFTEARRLLGCPPLADGEDIGAETVLLLGTEDGRGPRVSSVAAATTFKTSREAVDAVPRALPPATSAASAASSDLGMSAPLSPPSHPVTVSSGVHGGKVGFSTATAGFALTELLLHRLLSMLQAAKENHHVVRLARALIAAGAVSQIKAHMWTVLLISAGAVRAADVVLAVYSYALERLASPTGSDGSSGRGYTTAEVCTLEYLLQTSLNALSKCQLPRYEQDYLQPARDTQVLHCTDEFYYSCLLQEAHNSMCPAQRAAEVLARMEEAKVPMTTPIVSRLLKLYLRVEAPEFITVYRHAVDDLGLPLRSVWADQLLLWADRRRYFLSADDREYIVQQLLRSRRVSTVADLQPLLGGLRTHFALLYYDHTHAAREQFLRDGSVPVEQPTVTDSRAHFLMTRPMSVQRGIMARAGTSWVCNGAGGEELVEEETKRHGILPRMLGDAPRRTLHAGIAELSETPLLFPISDGTAGAGDSERLHDRALRVYLADVLDGLQRSSNWVI</sequence>
<dbReference type="PANTHER" id="PTHR19851:SF12">
    <property type="entry name" value="RNA-BINDING PROTEIN"/>
    <property type="match status" value="1"/>
</dbReference>
<dbReference type="VEuPathDB" id="TriTrypDB:LdCL_340014700"/>
<dbReference type="Proteomes" id="UP000318447">
    <property type="component" value="Unassembled WGS sequence"/>
</dbReference>
<organism evidence="1 2">
    <name type="scientific">Leishmania donovani</name>
    <dbReference type="NCBI Taxonomy" id="5661"/>
    <lineage>
        <taxon>Eukaryota</taxon>
        <taxon>Discoba</taxon>
        <taxon>Euglenozoa</taxon>
        <taxon>Kinetoplastea</taxon>
        <taxon>Metakinetoplastina</taxon>
        <taxon>Trypanosomatida</taxon>
        <taxon>Trypanosomatidae</taxon>
        <taxon>Leishmaniinae</taxon>
        <taxon>Leishmania</taxon>
    </lineage>
</organism>
<dbReference type="VEuPathDB" id="TriTrypDB:LdBPK_340920.1"/>
<dbReference type="EMBL" id="RHLC01000004">
    <property type="protein sequence ID" value="TPP40007.1"/>
    <property type="molecule type" value="Genomic_DNA"/>
</dbReference>
<evidence type="ECO:0000313" key="1">
    <source>
        <dbReference type="EMBL" id="TPP40007.1"/>
    </source>
</evidence>
<dbReference type="VEuPathDB" id="TriTrypDB:LDHU3_34.1470"/>